<sequence>MDQKPIPRDPHGDDLDAVTDLPTPGQSGDYGRGPGADAASAEEAADLLGGPERKRAIGGSDRQPFKTTQGGVIGD</sequence>
<evidence type="ECO:0000256" key="1">
    <source>
        <dbReference type="SAM" id="MobiDB-lite"/>
    </source>
</evidence>
<organism evidence="2 3">
    <name type="scientific">Sphingomonas morindae</name>
    <dbReference type="NCBI Taxonomy" id="1541170"/>
    <lineage>
        <taxon>Bacteria</taxon>
        <taxon>Pseudomonadati</taxon>
        <taxon>Pseudomonadota</taxon>
        <taxon>Alphaproteobacteria</taxon>
        <taxon>Sphingomonadales</taxon>
        <taxon>Sphingomonadaceae</taxon>
        <taxon>Sphingomonas</taxon>
    </lineage>
</organism>
<dbReference type="RefSeq" id="WP_252165275.1">
    <property type="nucleotide sequence ID" value="NZ_CP084930.1"/>
</dbReference>
<accession>A0ABY4X3P9</accession>
<keyword evidence="3" id="KW-1185">Reference proteome</keyword>
<gene>
    <name evidence="2" type="ORF">LHA26_08915</name>
</gene>
<feature type="region of interest" description="Disordered" evidence="1">
    <location>
        <begin position="1"/>
        <end position="75"/>
    </location>
</feature>
<feature type="compositionally biased region" description="Basic and acidic residues" evidence="1">
    <location>
        <begin position="1"/>
        <end position="14"/>
    </location>
</feature>
<name>A0ABY4X3P9_9SPHN</name>
<dbReference type="EMBL" id="CP084930">
    <property type="protein sequence ID" value="USI71462.1"/>
    <property type="molecule type" value="Genomic_DNA"/>
</dbReference>
<evidence type="ECO:0000313" key="2">
    <source>
        <dbReference type="EMBL" id="USI71462.1"/>
    </source>
</evidence>
<protein>
    <submittedName>
        <fullName evidence="2">Uncharacterized protein</fullName>
    </submittedName>
</protein>
<reference evidence="2" key="1">
    <citation type="journal article" date="2022" name="Toxins">
        <title>Genomic Analysis of Sphingopyxis sp. USTB-05 for Biodegrading Cyanobacterial Hepatotoxins.</title>
        <authorList>
            <person name="Liu C."/>
            <person name="Xu Q."/>
            <person name="Zhao Z."/>
            <person name="Zhang H."/>
            <person name="Liu X."/>
            <person name="Yin C."/>
            <person name="Liu Y."/>
            <person name="Yan H."/>
        </authorList>
    </citation>
    <scope>NUCLEOTIDE SEQUENCE</scope>
    <source>
        <strain evidence="2">NBD5</strain>
    </source>
</reference>
<evidence type="ECO:0000313" key="3">
    <source>
        <dbReference type="Proteomes" id="UP001056937"/>
    </source>
</evidence>
<feature type="compositionally biased region" description="Polar residues" evidence="1">
    <location>
        <begin position="65"/>
        <end position="75"/>
    </location>
</feature>
<dbReference type="Proteomes" id="UP001056937">
    <property type="component" value="Chromosome 1"/>
</dbReference>
<proteinExistence type="predicted"/>